<feature type="binding site" evidence="4">
    <location>
        <position position="88"/>
    </location>
    <ligand>
        <name>substrate</name>
    </ligand>
</feature>
<dbReference type="Proteomes" id="UP000320679">
    <property type="component" value="Unassembled WGS sequence"/>
</dbReference>
<feature type="binding site" evidence="4">
    <location>
        <position position="149"/>
    </location>
    <ligand>
        <name>substrate</name>
    </ligand>
</feature>
<dbReference type="GO" id="GO:0006089">
    <property type="term" value="P:lactate metabolic process"/>
    <property type="evidence" value="ECO:0007669"/>
    <property type="project" value="TreeGrafter"/>
</dbReference>
<evidence type="ECO:0000259" key="7">
    <source>
        <dbReference type="Pfam" id="PF00056"/>
    </source>
</evidence>
<feature type="domain" description="Lactate/malate dehydrogenase N-terminal" evidence="7">
    <location>
        <begin position="2"/>
        <end position="135"/>
    </location>
</feature>
<dbReference type="SUPFAM" id="SSF56327">
    <property type="entry name" value="LDH C-terminal domain-like"/>
    <property type="match status" value="1"/>
</dbReference>
<evidence type="ECO:0000256" key="2">
    <source>
        <dbReference type="ARBA" id="ARBA00023027"/>
    </source>
</evidence>
<feature type="binding site" evidence="4">
    <location>
        <position position="120"/>
    </location>
    <ligand>
        <name>substrate</name>
    </ligand>
</feature>
<dbReference type="PRINTS" id="PR00086">
    <property type="entry name" value="LLDHDRGNASE"/>
</dbReference>
<evidence type="ECO:0000256" key="3">
    <source>
        <dbReference type="PIRSR" id="PIRSR000102-1"/>
    </source>
</evidence>
<dbReference type="SUPFAM" id="SSF51735">
    <property type="entry name" value="NAD(P)-binding Rossmann-fold domains"/>
    <property type="match status" value="1"/>
</dbReference>
<feature type="binding site" evidence="5">
    <location>
        <position position="95"/>
    </location>
    <ligand>
        <name>NAD(+)</name>
        <dbReference type="ChEBI" id="CHEBI:57540"/>
    </ligand>
</feature>
<dbReference type="InterPro" id="IPR001236">
    <property type="entry name" value="Lactate/malate_DH_N"/>
</dbReference>
<protein>
    <submittedName>
        <fullName evidence="9">Malate dehydrogenase</fullName>
    </submittedName>
</protein>
<keyword evidence="1 6" id="KW-0560">Oxidoreductase</keyword>
<dbReference type="GO" id="GO:0004459">
    <property type="term" value="F:L-lactate dehydrogenase (NAD+) activity"/>
    <property type="evidence" value="ECO:0007669"/>
    <property type="project" value="TreeGrafter"/>
</dbReference>
<dbReference type="EMBL" id="SOJK01000286">
    <property type="protein sequence ID" value="TET43160.1"/>
    <property type="molecule type" value="Genomic_DNA"/>
</dbReference>
<proteinExistence type="inferred from homology"/>
<dbReference type="AlphaFoldDB" id="A0A523UKW2"/>
<organism evidence="9 10">
    <name type="scientific">Aerophobetes bacterium</name>
    <dbReference type="NCBI Taxonomy" id="2030807"/>
    <lineage>
        <taxon>Bacteria</taxon>
        <taxon>Candidatus Aerophobota</taxon>
    </lineage>
</organism>
<accession>A0A523UKW2</accession>
<name>A0A523UKW2_UNCAE</name>
<comment type="caution">
    <text evidence="9">The sequence shown here is derived from an EMBL/GenBank/DDBJ whole genome shotgun (WGS) entry which is preliminary data.</text>
</comment>
<dbReference type="PANTHER" id="PTHR43128">
    <property type="entry name" value="L-2-HYDROXYCARBOXYLATE DEHYDROGENASE (NAD(P)(+))"/>
    <property type="match status" value="1"/>
</dbReference>
<evidence type="ECO:0000313" key="10">
    <source>
        <dbReference type="Proteomes" id="UP000320679"/>
    </source>
</evidence>
<feature type="active site" description="Proton acceptor" evidence="3">
    <location>
        <position position="173"/>
    </location>
</feature>
<dbReference type="Pfam" id="PF02866">
    <property type="entry name" value="Ldh_1_C"/>
    <property type="match status" value="1"/>
</dbReference>
<dbReference type="InterPro" id="IPR022383">
    <property type="entry name" value="Lactate/malate_DH_C"/>
</dbReference>
<dbReference type="InterPro" id="IPR015955">
    <property type="entry name" value="Lactate_DH/Glyco_Ohase_4_C"/>
</dbReference>
<evidence type="ECO:0000259" key="8">
    <source>
        <dbReference type="Pfam" id="PF02866"/>
    </source>
</evidence>
<sequence>MHLAVVGTGRVGRMTLLALAHEFWIKELTLVDVAPRLAEAVAEEIRHTIASTRVPMKIFAYDQDKAVEGADMVLVTAGFPRTPEMKDRTELTAVNASMIKEIAEALGPRNPEAKFVIVTNPVDAMGTLFKKISGADWVISTGTNLESQRFRSELSKQLDVPITAVRGFVGGEHGADAVLLWSTVKIDGKSLKEYLNRSQKTLDKEGMKESVKEISRMIIQVSGGTRQGPAVSFRDILRSIALDDNKVLSVATPYQTPQIPEPVMVGIPSMVGKNIGPTLETFLTEGERGELQKAASKIYGTYQGALTSP</sequence>
<feature type="domain" description="Lactate/malate dehydrogenase C-terminal" evidence="8">
    <location>
        <begin position="143"/>
        <end position="296"/>
    </location>
</feature>
<dbReference type="PIRSF" id="PIRSF000102">
    <property type="entry name" value="Lac_mal_DH"/>
    <property type="match status" value="1"/>
</dbReference>
<evidence type="ECO:0000313" key="9">
    <source>
        <dbReference type="EMBL" id="TET43160.1"/>
    </source>
</evidence>
<feature type="binding site" evidence="5">
    <location>
        <begin position="118"/>
        <end position="120"/>
    </location>
    <ligand>
        <name>NAD(+)</name>
        <dbReference type="ChEBI" id="CHEBI:57540"/>
    </ligand>
</feature>
<evidence type="ECO:0000256" key="4">
    <source>
        <dbReference type="PIRSR" id="PIRSR000102-2"/>
    </source>
</evidence>
<dbReference type="Gene3D" id="3.40.50.720">
    <property type="entry name" value="NAD(P)-binding Rossmann-like Domain"/>
    <property type="match status" value="1"/>
</dbReference>
<dbReference type="InterPro" id="IPR001557">
    <property type="entry name" value="L-lactate/malate_DH"/>
</dbReference>
<dbReference type="Gene3D" id="3.90.110.10">
    <property type="entry name" value="Lactate dehydrogenase/glycoside hydrolase, family 4, C-terminal"/>
    <property type="match status" value="1"/>
</dbReference>
<dbReference type="Pfam" id="PF00056">
    <property type="entry name" value="Ldh_1_N"/>
    <property type="match status" value="1"/>
</dbReference>
<evidence type="ECO:0000256" key="1">
    <source>
        <dbReference type="ARBA" id="ARBA00023002"/>
    </source>
</evidence>
<evidence type="ECO:0000256" key="6">
    <source>
        <dbReference type="RuleBase" id="RU003369"/>
    </source>
</evidence>
<dbReference type="InterPro" id="IPR036291">
    <property type="entry name" value="NAD(P)-bd_dom_sf"/>
</dbReference>
<feature type="binding site" evidence="5">
    <location>
        <position position="32"/>
    </location>
    <ligand>
        <name>NAD(+)</name>
        <dbReference type="ChEBI" id="CHEBI:57540"/>
    </ligand>
</feature>
<keyword evidence="2 5" id="KW-0520">NAD</keyword>
<gene>
    <name evidence="9" type="ORF">E3J59_06875</name>
</gene>
<evidence type="ECO:0000256" key="5">
    <source>
        <dbReference type="PIRSR" id="PIRSR000102-3"/>
    </source>
</evidence>
<feature type="binding site" evidence="4">
    <location>
        <position position="81"/>
    </location>
    <ligand>
        <name>substrate</name>
    </ligand>
</feature>
<reference evidence="9 10" key="1">
    <citation type="submission" date="2019-03" db="EMBL/GenBank/DDBJ databases">
        <title>Metabolic potential of uncultured bacteria and archaea associated with petroleum seepage in deep-sea sediments.</title>
        <authorList>
            <person name="Dong X."/>
            <person name="Hubert C."/>
        </authorList>
    </citation>
    <scope>NUCLEOTIDE SEQUENCE [LARGE SCALE GENOMIC DNA]</scope>
    <source>
        <strain evidence="9">E29_bin78</strain>
    </source>
</reference>
<dbReference type="PANTHER" id="PTHR43128:SF16">
    <property type="entry name" value="L-LACTATE DEHYDROGENASE"/>
    <property type="match status" value="1"/>
</dbReference>
<comment type="similarity">
    <text evidence="6">Belongs to the LDH/MDH superfamily.</text>
</comment>
<feature type="binding site" evidence="5">
    <location>
        <begin position="7"/>
        <end position="12"/>
    </location>
    <ligand>
        <name>NAD(+)</name>
        <dbReference type="ChEBI" id="CHEBI:57540"/>
    </ligand>
</feature>